<evidence type="ECO:0000259" key="5">
    <source>
        <dbReference type="Pfam" id="PF01370"/>
    </source>
</evidence>
<sequence length="351" mass="39011">MVEMTNTYSQQLEEAVRSGLPWSKLSGCNILVTGATGLIGGCLVDMLMHRRHRDYTVYAAGRNKARADRRFSTYLNDPDFHFLCFDVTKPLPADVDFHFIIDAASSASPALYAADPVGVMKANICGVDRLLDYGRRHRLRRFVYVSSGEVYGEGDGRVFTEDYSGYVDPTAVRSCYPSSKRAAETLAVCYARQYGLDISIARPSHVYGPYFSPSDNRVYAQFLRNVLAGEDIVMKSEGTQFRSWCYVIDCAAALLFLLLKGENMTAYNIADAQSNITIRQLAGMIAAVGNRKVVMELPEEAEKAGYSVVTRAVFDTTRLEQLGWMPLPSSMQEKIKATLLEEKRVQGGSCL</sequence>
<keyword evidence="7" id="KW-1185">Reference proteome</keyword>
<dbReference type="GO" id="GO:0042732">
    <property type="term" value="P:D-xylose metabolic process"/>
    <property type="evidence" value="ECO:0007669"/>
    <property type="project" value="InterPro"/>
</dbReference>
<dbReference type="GO" id="GO:0070403">
    <property type="term" value="F:NAD+ binding"/>
    <property type="evidence" value="ECO:0007669"/>
    <property type="project" value="InterPro"/>
</dbReference>
<dbReference type="STRING" id="888743.HMPREF9141_0095"/>
<accession>F0F3C9</accession>
<evidence type="ECO:0000313" key="7">
    <source>
        <dbReference type="Proteomes" id="UP000005697"/>
    </source>
</evidence>
<dbReference type="PANTHER" id="PTHR43078">
    <property type="entry name" value="UDP-GLUCURONIC ACID DECARBOXYLASE-RELATED"/>
    <property type="match status" value="1"/>
</dbReference>
<dbReference type="eggNOG" id="COG0451">
    <property type="taxonomic scope" value="Bacteria"/>
</dbReference>
<dbReference type="PANTHER" id="PTHR43078:SF7">
    <property type="entry name" value="UDP-GLUCURONATE DECARBOXYLASE"/>
    <property type="match status" value="1"/>
</dbReference>
<name>F0F3C9_9BACT</name>
<keyword evidence="4" id="KW-0456">Lyase</keyword>
<dbReference type="GO" id="GO:0048040">
    <property type="term" value="F:UDP-glucuronate decarboxylase activity"/>
    <property type="evidence" value="ECO:0007669"/>
    <property type="project" value="TreeGrafter"/>
</dbReference>
<keyword evidence="3" id="KW-0520">NAD</keyword>
<gene>
    <name evidence="6" type="ORF">HMPREF9141_0095</name>
</gene>
<evidence type="ECO:0000256" key="2">
    <source>
        <dbReference type="ARBA" id="ARBA00022793"/>
    </source>
</evidence>
<reference evidence="6 7" key="1">
    <citation type="submission" date="2011-01" db="EMBL/GenBank/DDBJ databases">
        <authorList>
            <person name="Muzny D."/>
            <person name="Qin X."/>
            <person name="Deng J."/>
            <person name="Jiang H."/>
            <person name="Liu Y."/>
            <person name="Qu J."/>
            <person name="Song X.-Z."/>
            <person name="Zhang L."/>
            <person name="Thornton R."/>
            <person name="Coyle M."/>
            <person name="Francisco L."/>
            <person name="Jackson L."/>
            <person name="Javaid M."/>
            <person name="Korchina V."/>
            <person name="Kovar C."/>
            <person name="Mata R."/>
            <person name="Mathew T."/>
            <person name="Ngo R."/>
            <person name="Nguyen L."/>
            <person name="Nguyen N."/>
            <person name="Okwuonu G."/>
            <person name="Ongeri F."/>
            <person name="Pham C."/>
            <person name="Simmons D."/>
            <person name="Wilczek-Boney K."/>
            <person name="Hale W."/>
            <person name="Jakkamsetti A."/>
            <person name="Pham P."/>
            <person name="Ruth R."/>
            <person name="San Lucas F."/>
            <person name="Warren J."/>
            <person name="Zhang J."/>
            <person name="Zhao Z."/>
            <person name="Zhou C."/>
            <person name="Zhu D."/>
            <person name="Lee S."/>
            <person name="Bess C."/>
            <person name="Blankenburg K."/>
            <person name="Forbes L."/>
            <person name="Fu Q."/>
            <person name="Gubbala S."/>
            <person name="Hirani K."/>
            <person name="Jayaseelan J.C."/>
            <person name="Lara F."/>
            <person name="Munidasa M."/>
            <person name="Palculict T."/>
            <person name="Patil S."/>
            <person name="Pu L.-L."/>
            <person name="Saada N."/>
            <person name="Tang L."/>
            <person name="Weissenberger G."/>
            <person name="Zhu Y."/>
            <person name="Hemphill L."/>
            <person name="Shang Y."/>
            <person name="Youmans B."/>
            <person name="Ayvaz T."/>
            <person name="Ross M."/>
            <person name="Santibanez J."/>
            <person name="Aqrawi P."/>
            <person name="Gross S."/>
            <person name="Joshi V."/>
            <person name="Fowler G."/>
            <person name="Nazareth L."/>
            <person name="Reid J."/>
            <person name="Worley K."/>
            <person name="Petrosino J."/>
            <person name="Highlander S."/>
            <person name="Gibbs R."/>
        </authorList>
    </citation>
    <scope>NUCLEOTIDE SEQUENCE [LARGE SCALE GENOMIC DNA]</scope>
    <source>
        <strain evidence="6 7">DSM 16608</strain>
    </source>
</reference>
<proteinExistence type="predicted"/>
<dbReference type="SUPFAM" id="SSF51735">
    <property type="entry name" value="NAD(P)-binding Rossmann-fold domains"/>
    <property type="match status" value="1"/>
</dbReference>
<dbReference type="InterPro" id="IPR001509">
    <property type="entry name" value="Epimerase_deHydtase"/>
</dbReference>
<dbReference type="EMBL" id="AEWX01000001">
    <property type="protein sequence ID" value="EGC21345.1"/>
    <property type="molecule type" value="Genomic_DNA"/>
</dbReference>
<organism evidence="6 7">
    <name type="scientific">Prevotella multiformis DSM 16608</name>
    <dbReference type="NCBI Taxonomy" id="888743"/>
    <lineage>
        <taxon>Bacteria</taxon>
        <taxon>Pseudomonadati</taxon>
        <taxon>Bacteroidota</taxon>
        <taxon>Bacteroidia</taxon>
        <taxon>Bacteroidales</taxon>
        <taxon>Prevotellaceae</taxon>
        <taxon>Prevotella</taxon>
    </lineage>
</organism>
<evidence type="ECO:0000313" key="6">
    <source>
        <dbReference type="EMBL" id="EGC21345.1"/>
    </source>
</evidence>
<evidence type="ECO:0000256" key="4">
    <source>
        <dbReference type="ARBA" id="ARBA00023239"/>
    </source>
</evidence>
<protein>
    <submittedName>
        <fullName evidence="6">NAD dependent epimerase/dehydratase family protein</fullName>
    </submittedName>
</protein>
<dbReference type="Proteomes" id="UP000005697">
    <property type="component" value="Unassembled WGS sequence"/>
</dbReference>
<evidence type="ECO:0000256" key="1">
    <source>
        <dbReference type="ARBA" id="ARBA00001911"/>
    </source>
</evidence>
<dbReference type="GO" id="GO:0005737">
    <property type="term" value="C:cytoplasm"/>
    <property type="evidence" value="ECO:0007669"/>
    <property type="project" value="TreeGrafter"/>
</dbReference>
<dbReference type="HOGENOM" id="CLU_007383_4_0_10"/>
<feature type="domain" description="NAD-dependent epimerase/dehydratase" evidence="5">
    <location>
        <begin position="30"/>
        <end position="270"/>
    </location>
</feature>
<dbReference type="AlphaFoldDB" id="F0F3C9"/>
<comment type="cofactor">
    <cofactor evidence="1">
        <name>NAD(+)</name>
        <dbReference type="ChEBI" id="CHEBI:57540"/>
    </cofactor>
</comment>
<dbReference type="Gene3D" id="3.40.50.720">
    <property type="entry name" value="NAD(P)-binding Rossmann-like Domain"/>
    <property type="match status" value="1"/>
</dbReference>
<keyword evidence="2" id="KW-0210">Decarboxylase</keyword>
<evidence type="ECO:0000256" key="3">
    <source>
        <dbReference type="ARBA" id="ARBA00023027"/>
    </source>
</evidence>
<dbReference type="InterPro" id="IPR044516">
    <property type="entry name" value="UXS-like"/>
</dbReference>
<comment type="caution">
    <text evidence="6">The sequence shown here is derived from an EMBL/GenBank/DDBJ whole genome shotgun (WGS) entry which is preliminary data.</text>
</comment>
<dbReference type="Pfam" id="PF01370">
    <property type="entry name" value="Epimerase"/>
    <property type="match status" value="1"/>
</dbReference>
<dbReference type="InterPro" id="IPR036291">
    <property type="entry name" value="NAD(P)-bd_dom_sf"/>
</dbReference>